<evidence type="ECO:0000313" key="3">
    <source>
        <dbReference type="EMBL" id="EWM21110.1"/>
    </source>
</evidence>
<dbReference type="InterPro" id="IPR011990">
    <property type="entry name" value="TPR-like_helical_dom_sf"/>
</dbReference>
<comment type="caution">
    <text evidence="3">The sequence shown here is derived from an EMBL/GenBank/DDBJ whole genome shotgun (WGS) entry which is preliminary data.</text>
</comment>
<dbReference type="Proteomes" id="UP000019335">
    <property type="component" value="Unassembled WGS sequence"/>
</dbReference>
<dbReference type="PANTHER" id="PTHR46430">
    <property type="entry name" value="PROTEIN SKT5-RELATED"/>
    <property type="match status" value="1"/>
</dbReference>
<gene>
    <name evidence="3" type="ORF">Naga_100041g28</name>
</gene>
<name>W7T238_9STRA</name>
<proteinExistence type="predicted"/>
<dbReference type="InterPro" id="IPR006597">
    <property type="entry name" value="Sel1-like"/>
</dbReference>
<dbReference type="AlphaFoldDB" id="W7T238"/>
<reference evidence="3 4" key="1">
    <citation type="journal article" date="2014" name="Mol. Plant">
        <title>Chromosome Scale Genome Assembly and Transcriptome Profiling of Nannochloropsis gaditana in Nitrogen Depletion.</title>
        <authorList>
            <person name="Corteggiani Carpinelli E."/>
            <person name="Telatin A."/>
            <person name="Vitulo N."/>
            <person name="Forcato C."/>
            <person name="D'Angelo M."/>
            <person name="Schiavon R."/>
            <person name="Vezzi A."/>
            <person name="Giacometti G.M."/>
            <person name="Morosinotto T."/>
            <person name="Valle G."/>
        </authorList>
    </citation>
    <scope>NUCLEOTIDE SEQUENCE [LARGE SCALE GENOMIC DNA]</scope>
    <source>
        <strain evidence="3 4">B-31</strain>
    </source>
</reference>
<dbReference type="Pfam" id="PF08238">
    <property type="entry name" value="Sel1"/>
    <property type="match status" value="3"/>
</dbReference>
<dbReference type="SUPFAM" id="SSF81901">
    <property type="entry name" value="HCP-like"/>
    <property type="match status" value="1"/>
</dbReference>
<evidence type="ECO:0000256" key="2">
    <source>
        <dbReference type="SAM" id="MobiDB-lite"/>
    </source>
</evidence>
<organism evidence="3 4">
    <name type="scientific">Nannochloropsis gaditana</name>
    <dbReference type="NCBI Taxonomy" id="72520"/>
    <lineage>
        <taxon>Eukaryota</taxon>
        <taxon>Sar</taxon>
        <taxon>Stramenopiles</taxon>
        <taxon>Ochrophyta</taxon>
        <taxon>Eustigmatophyceae</taxon>
        <taxon>Eustigmatales</taxon>
        <taxon>Monodopsidaceae</taxon>
        <taxon>Nannochloropsis</taxon>
    </lineage>
</organism>
<dbReference type="EMBL" id="AZIL01002630">
    <property type="protein sequence ID" value="EWM21110.1"/>
    <property type="molecule type" value="Genomic_DNA"/>
</dbReference>
<feature type="region of interest" description="Disordered" evidence="2">
    <location>
        <begin position="339"/>
        <end position="365"/>
    </location>
</feature>
<dbReference type="OrthoDB" id="2384430at2759"/>
<dbReference type="Gene3D" id="1.25.40.10">
    <property type="entry name" value="Tetratricopeptide repeat domain"/>
    <property type="match status" value="1"/>
</dbReference>
<sequence length="365" mass="39277">MGCAARFCFYTSVKSYCSRVQTRPVPSLHSRKIGLLRRAHASVTTVAEQELYRDKYVDMLTSLGGDITPSLAQALMGASSVSEATRRGAQMPAPPLDAATVVKAVKKSAEELVAREQPPLSNEALLFLADIFWSGLRMPDVSIPRDQAKAAELWRAAGERGDGEGAYRYAMCLLQGEGAPEHRDRATTLLNELVEKGHVQATYSLAVLLSAQLEDGQPLKRRGGARSRTPPQKKLGMGGKKSAVVVYGLLRRAIAGGVVPAVHNMGNLLAEGAQELPRDDEAALEMFTAGTRRLDAPDTFDFSHCLVAKLREAFPTHRRRRAGGPQERVHACDLALSGPRGRGGLGPRLRASHEGGEVGDATGHV</sequence>
<evidence type="ECO:0000313" key="4">
    <source>
        <dbReference type="Proteomes" id="UP000019335"/>
    </source>
</evidence>
<accession>W7T238</accession>
<dbReference type="SMART" id="SM00671">
    <property type="entry name" value="SEL1"/>
    <property type="match status" value="3"/>
</dbReference>
<keyword evidence="1" id="KW-0677">Repeat</keyword>
<protein>
    <submittedName>
        <fullName evidence="3">Tetratricopeptide-like helical</fullName>
    </submittedName>
</protein>
<evidence type="ECO:0000256" key="1">
    <source>
        <dbReference type="ARBA" id="ARBA00022737"/>
    </source>
</evidence>
<dbReference type="InterPro" id="IPR051726">
    <property type="entry name" value="Chitin_Synth_Reg"/>
</dbReference>
<keyword evidence="4" id="KW-1185">Reference proteome</keyword>